<dbReference type="STRING" id="313628.LNTAR_19237"/>
<organism evidence="1 2">
    <name type="scientific">Lentisphaera araneosa HTCC2155</name>
    <dbReference type="NCBI Taxonomy" id="313628"/>
    <lineage>
        <taxon>Bacteria</taxon>
        <taxon>Pseudomonadati</taxon>
        <taxon>Lentisphaerota</taxon>
        <taxon>Lentisphaeria</taxon>
        <taxon>Lentisphaerales</taxon>
        <taxon>Lentisphaeraceae</taxon>
        <taxon>Lentisphaera</taxon>
    </lineage>
</organism>
<protein>
    <submittedName>
        <fullName evidence="1">Uncharacterized protein</fullName>
    </submittedName>
</protein>
<name>A6DQR3_9BACT</name>
<sequence>MNGKMNKEISNQELQRNFFASLEIPNLGRYVRIKNE</sequence>
<dbReference type="AlphaFoldDB" id="A6DQR3"/>
<reference evidence="1 2" key="1">
    <citation type="journal article" date="2010" name="J. Bacteriol.">
        <title>Genome sequence of Lentisphaera araneosa HTCC2155T, the type species of the order Lentisphaerales in the phylum Lentisphaerae.</title>
        <authorList>
            <person name="Thrash J.C."/>
            <person name="Cho J.C."/>
            <person name="Vergin K.L."/>
            <person name="Morris R.M."/>
            <person name="Giovannoni S.J."/>
        </authorList>
    </citation>
    <scope>NUCLEOTIDE SEQUENCE [LARGE SCALE GENOMIC DNA]</scope>
    <source>
        <strain evidence="1 2">HTCC2155</strain>
    </source>
</reference>
<comment type="caution">
    <text evidence="1">The sequence shown here is derived from an EMBL/GenBank/DDBJ whole genome shotgun (WGS) entry which is preliminary data.</text>
</comment>
<evidence type="ECO:0000313" key="1">
    <source>
        <dbReference type="EMBL" id="EDM25963.1"/>
    </source>
</evidence>
<accession>A6DQR3</accession>
<dbReference type="EMBL" id="ABCK01000021">
    <property type="protein sequence ID" value="EDM25963.1"/>
    <property type="molecule type" value="Genomic_DNA"/>
</dbReference>
<keyword evidence="2" id="KW-1185">Reference proteome</keyword>
<gene>
    <name evidence="1" type="ORF">LNTAR_19237</name>
</gene>
<proteinExistence type="predicted"/>
<dbReference type="Proteomes" id="UP000004947">
    <property type="component" value="Unassembled WGS sequence"/>
</dbReference>
<evidence type="ECO:0000313" key="2">
    <source>
        <dbReference type="Proteomes" id="UP000004947"/>
    </source>
</evidence>